<keyword evidence="3" id="KW-1185">Reference proteome</keyword>
<proteinExistence type="predicted"/>
<gene>
    <name evidence="2" type="ORF">DT23_06615</name>
</gene>
<dbReference type="STRING" id="1353528.DT23_06615"/>
<keyword evidence="1" id="KW-0732">Signal</keyword>
<organism evidence="2 3">
    <name type="scientific">Thioclava indica</name>
    <dbReference type="NCBI Taxonomy" id="1353528"/>
    <lineage>
        <taxon>Bacteria</taxon>
        <taxon>Pseudomonadati</taxon>
        <taxon>Pseudomonadota</taxon>
        <taxon>Alphaproteobacteria</taxon>
        <taxon>Rhodobacterales</taxon>
        <taxon>Paracoccaceae</taxon>
        <taxon>Thioclava</taxon>
    </lineage>
</organism>
<evidence type="ECO:0000313" key="3">
    <source>
        <dbReference type="Proteomes" id="UP000027471"/>
    </source>
</evidence>
<feature type="signal peptide" evidence="1">
    <location>
        <begin position="1"/>
        <end position="26"/>
    </location>
</feature>
<protein>
    <submittedName>
        <fullName evidence="2">Uncharacterized protein</fullName>
    </submittedName>
</protein>
<dbReference type="OrthoDB" id="7929427at2"/>
<dbReference type="SUPFAM" id="SSF48452">
    <property type="entry name" value="TPR-like"/>
    <property type="match status" value="1"/>
</dbReference>
<feature type="chain" id="PRO_5001694603" evidence="1">
    <location>
        <begin position="27"/>
        <end position="532"/>
    </location>
</feature>
<dbReference type="InterPro" id="IPR011990">
    <property type="entry name" value="TPR-like_helical_dom_sf"/>
</dbReference>
<accession>A0A074J8F8</accession>
<evidence type="ECO:0000256" key="1">
    <source>
        <dbReference type="SAM" id="SignalP"/>
    </source>
</evidence>
<dbReference type="EMBL" id="AUNB01000062">
    <property type="protein sequence ID" value="KEO53836.1"/>
    <property type="molecule type" value="Genomic_DNA"/>
</dbReference>
<dbReference type="eggNOG" id="ENOG502Z7WE">
    <property type="taxonomic scope" value="Bacteria"/>
</dbReference>
<dbReference type="AlphaFoldDB" id="A0A074J8F8"/>
<evidence type="ECO:0000313" key="2">
    <source>
        <dbReference type="EMBL" id="KEO53836.1"/>
    </source>
</evidence>
<comment type="caution">
    <text evidence="2">The sequence shown here is derived from an EMBL/GenBank/DDBJ whole genome shotgun (WGS) entry which is preliminary data.</text>
</comment>
<dbReference type="Proteomes" id="UP000027471">
    <property type="component" value="Unassembled WGS sequence"/>
</dbReference>
<sequence>MGIKRSFPALTALVISGAIVVAPAFGQSQGAQGNAAKPLSAIDWLSRSVVTPAAVRPDGTAHPPVSGAGGIESISVLSLDAPSADALGLLSLARTGLPADLWGRTPAPELASALRDTPDDNLPALHDLLLTLLLAELDPPQITTPAQRDMLYLARVDRLLDMGALQQAHALLELADPTNPAVFRRRFDVALLLGNETEACRVMGRTPGIAPSYPARIFCLARMGNWDTAELTYGTGRALGQIPDDQAELIAQFLDPALADGADELTPPDPVTPLSYKMMEAIGQPLATSMLPLAFAHADLTENNGWKAQLEAGERLARAGVLDPNRLLGLYTERKAAASGSLWDRVTAITALDKAIKAQDSAAVAKALPRAWREMSSQELEPTLAALYGTQLAAMGLQGEAGRIAHDLGLLTPDYETIASDGSDLGANAALLAGFAKGQSAGIPGQDGLTRALKQVFDTAPGHGPNAVPTRYAGLLPDQLGLALLHAIDDVAQGARGDYPRLVDGLKLLRLAGLETTARRAAIELIVLDRRG</sequence>
<dbReference type="RefSeq" id="WP_051697345.1">
    <property type="nucleotide sequence ID" value="NZ_AUNB01000062.1"/>
</dbReference>
<name>A0A074J8F8_9RHOB</name>
<reference evidence="2 3" key="1">
    <citation type="journal article" date="2015" name="Antonie Van Leeuwenhoek">
        <title>Thioclava indica sp. nov., isolated from surface seawater of the Indian Ocean.</title>
        <authorList>
            <person name="Liu Y."/>
            <person name="Lai Q."/>
            <person name="Du J."/>
            <person name="Xu H."/>
            <person name="Jiang L."/>
            <person name="Shao Z."/>
        </authorList>
    </citation>
    <scope>NUCLEOTIDE SEQUENCE [LARGE SCALE GENOMIC DNA]</scope>
    <source>
        <strain evidence="2 3">DT23-4</strain>
    </source>
</reference>